<evidence type="ECO:0000313" key="2">
    <source>
        <dbReference type="Proteomes" id="UP000002696"/>
    </source>
</evidence>
<accession>D9QHU5</accession>
<dbReference type="KEGG" id="bsb:Bresu_0055"/>
<protein>
    <submittedName>
        <fullName evidence="1">Uncharacterized protein</fullName>
    </submittedName>
</protein>
<dbReference type="AlphaFoldDB" id="D9QHU5"/>
<sequence>MKIEGASRISFGRLIVSDTQQAIDISHSTDLAFGKVDVQYSDGGVAIVNSSDIRFDELHVTGKVPPELAQSARNDVLANPSISAKEIASKYGDRLKPAGVDLDAWVARGANAASIVALLLQLAGLGGPTG</sequence>
<dbReference type="Proteomes" id="UP000002696">
    <property type="component" value="Chromosome"/>
</dbReference>
<reference evidence="2" key="1">
    <citation type="journal article" date="2011" name="J. Bacteriol.">
        <title>Genome sequences of eight morphologically diverse alphaproteobacteria.</title>
        <authorList>
            <consortium name="US DOE Joint Genome Institute"/>
            <person name="Brown P.J."/>
            <person name="Kysela D.T."/>
            <person name="Buechlein A."/>
            <person name="Hemmerich C."/>
            <person name="Brun Y.V."/>
        </authorList>
    </citation>
    <scope>NUCLEOTIDE SEQUENCE [LARGE SCALE GENOMIC DNA]</scope>
    <source>
        <strain evidence="2">ATCC 15264 / DSM 4735 / LMG 14903 / NBRC 16000 / CB 81</strain>
    </source>
</reference>
<evidence type="ECO:0000313" key="1">
    <source>
        <dbReference type="EMBL" id="ADK99370.1"/>
    </source>
</evidence>
<organism evidence="1 2">
    <name type="scientific">Brevundimonas subvibrioides (strain ATCC 15264 / DSM 4735 / LMG 14903 / NBRC 16000 / CB 81)</name>
    <name type="common">Caulobacter subvibrioides</name>
    <dbReference type="NCBI Taxonomy" id="633149"/>
    <lineage>
        <taxon>Bacteria</taxon>
        <taxon>Pseudomonadati</taxon>
        <taxon>Pseudomonadota</taxon>
        <taxon>Alphaproteobacteria</taxon>
        <taxon>Caulobacterales</taxon>
        <taxon>Caulobacteraceae</taxon>
        <taxon>Brevundimonas</taxon>
    </lineage>
</organism>
<dbReference type="InParanoid" id="D9QHU5"/>
<gene>
    <name evidence="1" type="ordered locus">Bresu_0055</name>
</gene>
<name>D9QHU5_BRESC</name>
<proteinExistence type="predicted"/>
<dbReference type="HOGENOM" id="CLU_1934032_0_0_5"/>
<keyword evidence="2" id="KW-1185">Reference proteome</keyword>
<dbReference type="EMBL" id="CP002102">
    <property type="protein sequence ID" value="ADK99370.1"/>
    <property type="molecule type" value="Genomic_DNA"/>
</dbReference>
<dbReference type="BioCyc" id="BSUB633149:G1GM8-56-MONOMER"/>